<feature type="compositionally biased region" description="Polar residues" evidence="1">
    <location>
        <begin position="240"/>
        <end position="268"/>
    </location>
</feature>
<name>A0A093V130_TALMA</name>
<feature type="compositionally biased region" description="Basic and acidic residues" evidence="1">
    <location>
        <begin position="274"/>
        <end position="286"/>
    </location>
</feature>
<feature type="compositionally biased region" description="Polar residues" evidence="1">
    <location>
        <begin position="90"/>
        <end position="108"/>
    </location>
</feature>
<comment type="caution">
    <text evidence="2">The sequence shown here is derived from an EMBL/GenBank/DDBJ whole genome shotgun (WGS) entry which is preliminary data.</text>
</comment>
<organism evidence="2">
    <name type="scientific">Talaromyces marneffei PM1</name>
    <dbReference type="NCBI Taxonomy" id="1077442"/>
    <lineage>
        <taxon>Eukaryota</taxon>
        <taxon>Fungi</taxon>
        <taxon>Dikarya</taxon>
        <taxon>Ascomycota</taxon>
        <taxon>Pezizomycotina</taxon>
        <taxon>Eurotiomycetes</taxon>
        <taxon>Eurotiomycetidae</taxon>
        <taxon>Eurotiales</taxon>
        <taxon>Trichocomaceae</taxon>
        <taxon>Talaromyces</taxon>
        <taxon>Talaromyces sect. Talaromyces</taxon>
    </lineage>
</organism>
<feature type="compositionally biased region" description="Low complexity" evidence="1">
    <location>
        <begin position="125"/>
        <end position="151"/>
    </location>
</feature>
<reference evidence="2" key="1">
    <citation type="journal article" date="2014" name="PLoS Genet.">
        <title>Signature Gene Expression Reveals Novel Clues to the Molecular Mechanisms of Dimorphic Transition in Penicillium marneffei.</title>
        <authorList>
            <person name="Yang E."/>
            <person name="Wang G."/>
            <person name="Cai J."/>
            <person name="Woo P.C."/>
            <person name="Lau S.K."/>
            <person name="Yuen K.-Y."/>
            <person name="Chow W.-N."/>
            <person name="Lin X."/>
        </authorList>
    </citation>
    <scope>NUCLEOTIDE SEQUENCE [LARGE SCALE GENOMIC DNA]</scope>
    <source>
        <strain evidence="2">PM1</strain>
    </source>
</reference>
<feature type="compositionally biased region" description="Low complexity" evidence="1">
    <location>
        <begin position="205"/>
        <end position="220"/>
    </location>
</feature>
<dbReference type="AlphaFoldDB" id="A0A093V130"/>
<evidence type="ECO:0000256" key="1">
    <source>
        <dbReference type="SAM" id="MobiDB-lite"/>
    </source>
</evidence>
<feature type="compositionally biased region" description="Acidic residues" evidence="1">
    <location>
        <begin position="152"/>
        <end position="162"/>
    </location>
</feature>
<protein>
    <submittedName>
        <fullName evidence="2">Uncharacterized protein</fullName>
    </submittedName>
</protein>
<feature type="compositionally biased region" description="Basic and acidic residues" evidence="1">
    <location>
        <begin position="422"/>
        <end position="438"/>
    </location>
</feature>
<feature type="compositionally biased region" description="Pro residues" evidence="1">
    <location>
        <begin position="386"/>
        <end position="396"/>
    </location>
</feature>
<feature type="region of interest" description="Disordered" evidence="1">
    <location>
        <begin position="197"/>
        <end position="455"/>
    </location>
</feature>
<accession>A0A093V130</accession>
<feature type="region of interest" description="Disordered" evidence="1">
    <location>
        <begin position="1"/>
        <end position="179"/>
    </location>
</feature>
<dbReference type="EMBL" id="JPOX01000033">
    <property type="protein sequence ID" value="KFX43694.1"/>
    <property type="molecule type" value="Genomic_DNA"/>
</dbReference>
<dbReference type="eggNOG" id="ENOG502SC1U">
    <property type="taxonomic scope" value="Eukaryota"/>
</dbReference>
<dbReference type="Pfam" id="PF15365">
    <property type="entry name" value="PNRC"/>
    <property type="match status" value="1"/>
</dbReference>
<feature type="compositionally biased region" description="Polar residues" evidence="1">
    <location>
        <begin position="397"/>
        <end position="419"/>
    </location>
</feature>
<gene>
    <name evidence="2" type="ORF">GQ26_0330350</name>
</gene>
<feature type="compositionally biased region" description="Polar residues" evidence="1">
    <location>
        <begin position="320"/>
        <end position="356"/>
    </location>
</feature>
<feature type="compositionally biased region" description="Basic and acidic residues" evidence="1">
    <location>
        <begin position="66"/>
        <end position="84"/>
    </location>
</feature>
<feature type="compositionally biased region" description="Polar residues" evidence="1">
    <location>
        <begin position="443"/>
        <end position="455"/>
    </location>
</feature>
<dbReference type="InterPro" id="IPR028322">
    <property type="entry name" value="PNRC-like_rgn"/>
</dbReference>
<sequence length="455" mass="49614">MSTQPVTTTPMKGSRNPKRQQKRNNTPASQAKTVMLSTPPSSPPHIASPNDYFATGTPGVYNGEHNGSRKKTDNRSGKKPRENTRPANPAYNNSVNHRHTSSQPSIASPPQLKDSPHYAGPTFHASPAPSALPMPSFFSKSVPDSGLSTSLELDDELDEESAPELTPSKPKSSVSRINHEPSPLDFLFKAAIDARVKSQQSPEAVSKSTVSSSTDVSTTSQRQESSVNGIFSLELDGSDRNTPTYSTPISSYKQKMNALTSSDTQQRPATDLDDTQRKIKTEELKHLLLNPRPQRPVSASPHPKGLAQGYFPNGGLGYVTNVQQHANSGPPTPVSFNSHVQQPTGRPSNSYRSSPQAYAENANPFMFHRDASPYASPVNTARPNQYGPPFPSPYRNPQPSQRYHSPSPFTARLQSTPPSRQAEPDTKKMEDDLRRILKLDMTPSMQPNGVQSSLA</sequence>
<evidence type="ECO:0000313" key="2">
    <source>
        <dbReference type="EMBL" id="KFX43694.1"/>
    </source>
</evidence>
<dbReference type="GO" id="GO:0016071">
    <property type="term" value="P:mRNA metabolic process"/>
    <property type="evidence" value="ECO:0007669"/>
    <property type="project" value="UniProtKB-ARBA"/>
</dbReference>
<dbReference type="HOGENOM" id="CLU_591800_0_0_1"/>
<proteinExistence type="predicted"/>
<feature type="compositionally biased region" description="Polar residues" evidence="1">
    <location>
        <begin position="1"/>
        <end position="11"/>
    </location>
</feature>
<feature type="compositionally biased region" description="Polar residues" evidence="1">
    <location>
        <begin position="23"/>
        <end position="39"/>
    </location>
</feature>